<feature type="region of interest" description="Disordered" evidence="5">
    <location>
        <begin position="595"/>
        <end position="622"/>
    </location>
</feature>
<reference evidence="9 10" key="1">
    <citation type="submission" date="2024-01" db="EMBL/GenBank/DDBJ databases">
        <title>Genome assemblies of Stephania.</title>
        <authorList>
            <person name="Yang L."/>
        </authorList>
    </citation>
    <scope>NUCLEOTIDE SEQUENCE [LARGE SCALE GENOMIC DNA]</scope>
    <source>
        <strain evidence="9">JXDWG</strain>
        <tissue evidence="9">Leaf</tissue>
    </source>
</reference>
<feature type="compositionally biased region" description="Polar residues" evidence="5">
    <location>
        <begin position="534"/>
        <end position="543"/>
    </location>
</feature>
<keyword evidence="2" id="KW-0328">Glycosyltransferase</keyword>
<evidence type="ECO:0000256" key="3">
    <source>
        <dbReference type="ARBA" id="ARBA00022679"/>
    </source>
</evidence>
<keyword evidence="4" id="KW-0325">Glycoprotein</keyword>
<dbReference type="PANTHER" id="PTHR48437">
    <property type="entry name" value="INITIATOR BINDING DOMAIN-CONTAINING PROTEIN"/>
    <property type="match status" value="1"/>
</dbReference>
<name>A0AAP0EJ73_9MAGN</name>
<feature type="domain" description="Glycosyltransferase 61 catalytic" evidence="7">
    <location>
        <begin position="352"/>
        <end position="422"/>
    </location>
</feature>
<dbReference type="InterPro" id="IPR049625">
    <property type="entry name" value="Glyco_transf_61_cat"/>
</dbReference>
<comment type="caution">
    <text evidence="9">The sequence shown here is derived from an EMBL/GenBank/DDBJ whole genome shotgun (WGS) entry which is preliminary data.</text>
</comment>
<dbReference type="EMBL" id="JBBNAG010000012">
    <property type="protein sequence ID" value="KAK9089814.1"/>
    <property type="molecule type" value="Genomic_DNA"/>
</dbReference>
<evidence type="ECO:0000259" key="7">
    <source>
        <dbReference type="Pfam" id="PF04577"/>
    </source>
</evidence>
<feature type="compositionally biased region" description="Low complexity" evidence="5">
    <location>
        <begin position="989"/>
        <end position="1001"/>
    </location>
</feature>
<feature type="compositionally biased region" description="Polar residues" evidence="5">
    <location>
        <begin position="1011"/>
        <end position="1030"/>
    </location>
</feature>
<feature type="region of interest" description="Disordered" evidence="5">
    <location>
        <begin position="939"/>
        <end position="1036"/>
    </location>
</feature>
<sequence>MSRRRGVLVKTLITLFIFNSISLFLYFSNHPSTLPENPLPENLKTTQNHPQNRPENHPKPWPILPSYLPWTTALQPKPCEGFFGNGFNQRINILNSSNLNRDSWFRCSLNGVLGSSICEGGRVRMNVEKIAMSVGGERLESVIGRAEEEELPSFEFGAFDVVGSVGRGRKLVDDGFLDRFVAEGAVDRHTMRRLIDSIRVVGGEDFHCDQWIEEPTLLVTRFEYANLFHTVTDWYSAYIASKVTGLPNRPNVIFVDGHCKAPLEETWEALFSSVRYAKSFSGSVCFRHVILSPLGYETALFKGLTEVIDCKGAPAHELWQNPDDQRTARLSEFGEMIRAAFAHPRHGGKVESRLSNEQEVFDSLKSWVGKNLKCKANLVNGLFAHMSLKEQVRAIQDASVIIGAHGAGLTHIVAATPETVILEIISSQYRRPHFALISQWRGLEYHAINLDGSYADPEVVIDKLSSIMRGAIADVATGRTNSAFSEGAISYVPVHVDPRGPGHGGALIAPSQKALSAPPIFFFPKSTQRIFSASVSGTGSSVEQRPRTEEEGGQPRKLRVDHAEQQRRGAGRSAAGETVEWQLISGGAEAARGSAKRAELMGARARRRRGTSRLSGGEGGGPVKEEELYCNGSKTFRSITIATPVYTQINANLEGRGNLFFLNTAPLHSKTCEYELGLLSKVDWLERHVPAIDDDSDEESVQRYVRSYILQLIGGCLFADKSNRFVHLMFLPLLEDFQLAGQYSWGSACLTYLYRELYRGSRAGAHEVADASILVQLWACDRFPFIAPRRLRVSRAQQRTVDGQNMLMDVPLGHIWLDAFSISQSATHVVSAYRDALDSQRHDDDMWHRPERVMRQFDMVQVVPPNCAYDAQLHRIELCGHHHENWVTFHASYIHMWENRGDTIATAALNEGHDHQDYMTWYRSVTRRFIGHDEALRDYSEDEEDDLGESNIEVRRRRTRPETVRERTRRPRPPRPSTQTEIAAESSRRSPPARSSRSRVSITKTVDESSQRASPPTHSSHGYIPASTTPQPEPQMFVPWPPSVNLPPYHFAPYAPGPSSSYVDHGMPHYQIGDPSFMNLLTMPQPHVPLPQPHTGSQYFGMVPPPIFGSIGSRGESSEAPEETHQSTRRDSMQDQLHIVQLDKEYVRFASPSNNVNVTARIDLHDEFF</sequence>
<dbReference type="GO" id="GO:0016763">
    <property type="term" value="F:pentosyltransferase activity"/>
    <property type="evidence" value="ECO:0007669"/>
    <property type="project" value="UniProtKB-ARBA"/>
</dbReference>
<evidence type="ECO:0000256" key="4">
    <source>
        <dbReference type="ARBA" id="ARBA00023180"/>
    </source>
</evidence>
<dbReference type="Proteomes" id="UP001419268">
    <property type="component" value="Unassembled WGS sequence"/>
</dbReference>
<gene>
    <name evidence="9" type="ORF">Scep_028896</name>
</gene>
<feature type="region of interest" description="Disordered" evidence="5">
    <location>
        <begin position="1108"/>
        <end position="1133"/>
    </location>
</feature>
<evidence type="ECO:0000256" key="6">
    <source>
        <dbReference type="SAM" id="Phobius"/>
    </source>
</evidence>
<dbReference type="InterPro" id="IPR019557">
    <property type="entry name" value="AminoTfrase-like_pln_mobile"/>
</dbReference>
<keyword evidence="6" id="KW-0472">Membrane</keyword>
<dbReference type="Pfam" id="PF04577">
    <property type="entry name" value="Glyco_transf_61"/>
    <property type="match status" value="1"/>
</dbReference>
<evidence type="ECO:0000256" key="1">
    <source>
        <dbReference type="ARBA" id="ARBA00004323"/>
    </source>
</evidence>
<feature type="region of interest" description="Disordered" evidence="5">
    <location>
        <begin position="534"/>
        <end position="576"/>
    </location>
</feature>
<accession>A0AAP0EJ73</accession>
<protein>
    <submittedName>
        <fullName evidence="9">Uncharacterized protein</fullName>
    </submittedName>
</protein>
<evidence type="ECO:0000259" key="8">
    <source>
        <dbReference type="Pfam" id="PF10536"/>
    </source>
</evidence>
<keyword evidence="6" id="KW-0812">Transmembrane</keyword>
<evidence type="ECO:0000256" key="5">
    <source>
        <dbReference type="SAM" id="MobiDB-lite"/>
    </source>
</evidence>
<feature type="compositionally biased region" description="Basic and acidic residues" evidence="5">
    <location>
        <begin position="1122"/>
        <end position="1133"/>
    </location>
</feature>
<dbReference type="GO" id="GO:0000139">
    <property type="term" value="C:Golgi membrane"/>
    <property type="evidence" value="ECO:0007669"/>
    <property type="project" value="UniProtKB-SubCell"/>
</dbReference>
<feature type="domain" description="Aminotransferase-like plant mobile" evidence="8">
    <location>
        <begin position="678"/>
        <end position="848"/>
    </location>
</feature>
<dbReference type="Pfam" id="PF10536">
    <property type="entry name" value="PMD"/>
    <property type="match status" value="1"/>
</dbReference>
<evidence type="ECO:0000313" key="10">
    <source>
        <dbReference type="Proteomes" id="UP001419268"/>
    </source>
</evidence>
<proteinExistence type="predicted"/>
<dbReference type="PANTHER" id="PTHR48437:SF1">
    <property type="entry name" value="INITIATOR BINDING DOMAIN-CONTAINING PROTEIN"/>
    <property type="match status" value="1"/>
</dbReference>
<feature type="region of interest" description="Disordered" evidence="5">
    <location>
        <begin position="37"/>
        <end position="60"/>
    </location>
</feature>
<feature type="compositionally biased region" description="Basic and acidic residues" evidence="5">
    <location>
        <begin position="544"/>
        <end position="567"/>
    </location>
</feature>
<organism evidence="9 10">
    <name type="scientific">Stephania cephalantha</name>
    <dbReference type="NCBI Taxonomy" id="152367"/>
    <lineage>
        <taxon>Eukaryota</taxon>
        <taxon>Viridiplantae</taxon>
        <taxon>Streptophyta</taxon>
        <taxon>Embryophyta</taxon>
        <taxon>Tracheophyta</taxon>
        <taxon>Spermatophyta</taxon>
        <taxon>Magnoliopsida</taxon>
        <taxon>Ranunculales</taxon>
        <taxon>Menispermaceae</taxon>
        <taxon>Menispermoideae</taxon>
        <taxon>Cissampelideae</taxon>
        <taxon>Stephania</taxon>
    </lineage>
</organism>
<evidence type="ECO:0000256" key="2">
    <source>
        <dbReference type="ARBA" id="ARBA00022676"/>
    </source>
</evidence>
<dbReference type="InterPro" id="IPR007657">
    <property type="entry name" value="Glycosyltransferase_61"/>
</dbReference>
<evidence type="ECO:0000313" key="9">
    <source>
        <dbReference type="EMBL" id="KAK9089814.1"/>
    </source>
</evidence>
<comment type="subcellular location">
    <subcellularLocation>
        <location evidence="1">Golgi apparatus membrane</location>
        <topology evidence="1">Single-pass type II membrane protein</topology>
    </subcellularLocation>
</comment>
<feature type="transmembrane region" description="Helical" evidence="6">
    <location>
        <begin position="7"/>
        <end position="27"/>
    </location>
</feature>
<keyword evidence="3" id="KW-0808">Transferase</keyword>
<keyword evidence="6" id="KW-1133">Transmembrane helix</keyword>
<dbReference type="AlphaFoldDB" id="A0AAP0EJ73"/>
<keyword evidence="10" id="KW-1185">Reference proteome</keyword>